<sequence>GINRTALREIKLLQELSHPNIIGVSKMNANRSKLTLHGKLYYQSNALQVIIKDTSIVLTQSHIKAYMLMPLQGLEYLHQHWILHRDLKPNNLLLDENGVLKLADFGLAKSFGSPNRVYTHQVVTSWYTKMFCLAIMKGISKLLSRIEVEKLIQSNAVAFFQVPFLPGDSDLDQLTRIFETLGTPTEEQWPGVTSLPDYVTFKPFPGMPLQHIFSAAGDDLLDLLQGLFTFNPCTRVTATQALKRKYFSNRPGPTPGNQLPRPNCPAEVVKEQQNAVLNLKRKRTEGIDQGNLLMF</sequence>
<evidence type="ECO:0000256" key="9">
    <source>
        <dbReference type="ARBA" id="ARBA00048312"/>
    </source>
</evidence>
<dbReference type="InterPro" id="IPR011009">
    <property type="entry name" value="Kinase-like_dom_sf"/>
</dbReference>
<evidence type="ECO:0000256" key="3">
    <source>
        <dbReference type="ARBA" id="ARBA00022527"/>
    </source>
</evidence>
<dbReference type="Gene3D" id="3.30.200.20">
    <property type="entry name" value="Phosphorylase Kinase, domain 1"/>
    <property type="match status" value="1"/>
</dbReference>
<evidence type="ECO:0000256" key="1">
    <source>
        <dbReference type="ARBA" id="ARBA00006485"/>
    </source>
</evidence>
<comment type="similarity">
    <text evidence="1">Belongs to the protein kinase superfamily. CMGC Ser/Thr protein kinase family. CDC2/CDKX subfamily.</text>
</comment>
<dbReference type="Pfam" id="PF00069">
    <property type="entry name" value="Pkinase"/>
    <property type="match status" value="1"/>
</dbReference>
<proteinExistence type="inferred from homology"/>
<comment type="similarity">
    <text evidence="2">Belongs to the protein kinase superfamily. CMGC Ser/Thr protein kinase family. MAP kinase subfamily.</text>
</comment>
<dbReference type="InterPro" id="IPR000719">
    <property type="entry name" value="Prot_kinase_dom"/>
</dbReference>
<keyword evidence="6 11" id="KW-0418">Kinase</keyword>
<evidence type="ECO:0000256" key="7">
    <source>
        <dbReference type="ARBA" id="ARBA00022840"/>
    </source>
</evidence>
<dbReference type="Gene3D" id="1.10.510.10">
    <property type="entry name" value="Transferase(Phosphotransferase) domain 1"/>
    <property type="match status" value="1"/>
</dbReference>
<accession>A0A7K8TH20</accession>
<dbReference type="Proteomes" id="UP000538472">
    <property type="component" value="Unassembled WGS sequence"/>
</dbReference>
<reference evidence="11 12" key="1">
    <citation type="submission" date="2019-09" db="EMBL/GenBank/DDBJ databases">
        <title>Bird 10,000 Genomes (B10K) Project - Family phase.</title>
        <authorList>
            <person name="Zhang G."/>
        </authorList>
    </citation>
    <scope>NUCLEOTIDE SEQUENCE [LARGE SCALE GENOMIC DNA]</scope>
    <source>
        <strain evidence="11">B10K-CU-031-10</strain>
        <tissue evidence="11">Muscle</tissue>
    </source>
</reference>
<keyword evidence="12" id="KW-1185">Reference proteome</keyword>
<dbReference type="FunFam" id="1.10.510.10:FF:000624">
    <property type="entry name" value="Mitogen-activated protein kinase"/>
    <property type="match status" value="1"/>
</dbReference>
<dbReference type="InterPro" id="IPR008271">
    <property type="entry name" value="Ser/Thr_kinase_AS"/>
</dbReference>
<keyword evidence="5" id="KW-0547">Nucleotide-binding</keyword>
<dbReference type="GO" id="GO:0005737">
    <property type="term" value="C:cytoplasm"/>
    <property type="evidence" value="ECO:0007669"/>
    <property type="project" value="TreeGrafter"/>
</dbReference>
<feature type="domain" description="Protein kinase" evidence="10">
    <location>
        <begin position="1"/>
        <end position="247"/>
    </location>
</feature>
<dbReference type="PANTHER" id="PTHR24056">
    <property type="entry name" value="CELL DIVISION PROTEIN KINASE"/>
    <property type="match status" value="1"/>
</dbReference>
<keyword evidence="3" id="KW-0723">Serine/threonine-protein kinase</keyword>
<protein>
    <submittedName>
        <fullName evidence="11">CDK7 kinase</fullName>
    </submittedName>
</protein>
<organism evidence="11 12">
    <name type="scientific">Nyctibius bracteatus</name>
    <name type="common">Rufous potoo</name>
    <dbReference type="NCBI Taxonomy" id="48426"/>
    <lineage>
        <taxon>Eukaryota</taxon>
        <taxon>Metazoa</taxon>
        <taxon>Chordata</taxon>
        <taxon>Craniata</taxon>
        <taxon>Vertebrata</taxon>
        <taxon>Euteleostomi</taxon>
        <taxon>Archelosauria</taxon>
        <taxon>Archosauria</taxon>
        <taxon>Dinosauria</taxon>
        <taxon>Saurischia</taxon>
        <taxon>Theropoda</taxon>
        <taxon>Coelurosauria</taxon>
        <taxon>Aves</taxon>
        <taxon>Neognathae</taxon>
        <taxon>Neoaves</taxon>
        <taxon>Strisores</taxon>
        <taxon>Caprimulgiformes</taxon>
        <taxon>Nyctibiidae</taxon>
        <taxon>Nyctibius</taxon>
    </lineage>
</organism>
<dbReference type="SUPFAM" id="SSF56112">
    <property type="entry name" value="Protein kinase-like (PK-like)"/>
    <property type="match status" value="1"/>
</dbReference>
<dbReference type="GO" id="GO:0004693">
    <property type="term" value="F:cyclin-dependent protein serine/threonine kinase activity"/>
    <property type="evidence" value="ECO:0007669"/>
    <property type="project" value="TreeGrafter"/>
</dbReference>
<evidence type="ECO:0000313" key="11">
    <source>
        <dbReference type="EMBL" id="NXF40780.1"/>
    </source>
</evidence>
<dbReference type="PANTHER" id="PTHR24056:SF0">
    <property type="entry name" value="CYCLIN-DEPENDENT KINASE 7"/>
    <property type="match status" value="1"/>
</dbReference>
<evidence type="ECO:0000256" key="6">
    <source>
        <dbReference type="ARBA" id="ARBA00022777"/>
    </source>
</evidence>
<dbReference type="EMBL" id="VWZB01003016">
    <property type="protein sequence ID" value="NXF40780.1"/>
    <property type="molecule type" value="Genomic_DNA"/>
</dbReference>
<evidence type="ECO:0000256" key="2">
    <source>
        <dbReference type="ARBA" id="ARBA00008832"/>
    </source>
</evidence>
<keyword evidence="7" id="KW-0067">ATP-binding</keyword>
<dbReference type="GO" id="GO:0045944">
    <property type="term" value="P:positive regulation of transcription by RNA polymerase II"/>
    <property type="evidence" value="ECO:0007669"/>
    <property type="project" value="TreeGrafter"/>
</dbReference>
<feature type="non-terminal residue" evidence="11">
    <location>
        <position position="1"/>
    </location>
</feature>
<evidence type="ECO:0000256" key="5">
    <source>
        <dbReference type="ARBA" id="ARBA00022741"/>
    </source>
</evidence>
<dbReference type="InterPro" id="IPR050108">
    <property type="entry name" value="CDK"/>
</dbReference>
<evidence type="ECO:0000256" key="4">
    <source>
        <dbReference type="ARBA" id="ARBA00022679"/>
    </source>
</evidence>
<comment type="catalytic activity">
    <reaction evidence="9">
        <text>L-seryl-[protein] + ATP = O-phospho-L-seryl-[protein] + ADP + H(+)</text>
        <dbReference type="Rhea" id="RHEA:17989"/>
        <dbReference type="Rhea" id="RHEA-COMP:9863"/>
        <dbReference type="Rhea" id="RHEA-COMP:11604"/>
        <dbReference type="ChEBI" id="CHEBI:15378"/>
        <dbReference type="ChEBI" id="CHEBI:29999"/>
        <dbReference type="ChEBI" id="CHEBI:30616"/>
        <dbReference type="ChEBI" id="CHEBI:83421"/>
        <dbReference type="ChEBI" id="CHEBI:456216"/>
        <dbReference type="EC" id="2.7.11.24"/>
    </reaction>
</comment>
<dbReference type="PROSITE" id="PS00108">
    <property type="entry name" value="PROTEIN_KINASE_ST"/>
    <property type="match status" value="1"/>
</dbReference>
<keyword evidence="4" id="KW-0808">Transferase</keyword>
<dbReference type="GO" id="GO:0004707">
    <property type="term" value="F:MAP kinase activity"/>
    <property type="evidence" value="ECO:0007669"/>
    <property type="project" value="UniProtKB-EC"/>
</dbReference>
<dbReference type="GO" id="GO:0070985">
    <property type="term" value="C:transcription factor TFIIK complex"/>
    <property type="evidence" value="ECO:0007669"/>
    <property type="project" value="TreeGrafter"/>
</dbReference>
<comment type="catalytic activity">
    <reaction evidence="8">
        <text>L-threonyl-[protein] + ATP = O-phospho-L-threonyl-[protein] + ADP + H(+)</text>
        <dbReference type="Rhea" id="RHEA:46608"/>
        <dbReference type="Rhea" id="RHEA-COMP:11060"/>
        <dbReference type="Rhea" id="RHEA-COMP:11605"/>
        <dbReference type="ChEBI" id="CHEBI:15378"/>
        <dbReference type="ChEBI" id="CHEBI:30013"/>
        <dbReference type="ChEBI" id="CHEBI:30616"/>
        <dbReference type="ChEBI" id="CHEBI:61977"/>
        <dbReference type="ChEBI" id="CHEBI:456216"/>
        <dbReference type="EC" id="2.7.11.24"/>
    </reaction>
</comment>
<comment type="caution">
    <text evidence="11">The sequence shown here is derived from an EMBL/GenBank/DDBJ whole genome shotgun (WGS) entry which is preliminary data.</text>
</comment>
<name>A0A7K8TH20_9AVES</name>
<dbReference type="GO" id="GO:0005524">
    <property type="term" value="F:ATP binding"/>
    <property type="evidence" value="ECO:0007669"/>
    <property type="project" value="UniProtKB-KW"/>
</dbReference>
<feature type="non-terminal residue" evidence="11">
    <location>
        <position position="295"/>
    </location>
</feature>
<evidence type="ECO:0000256" key="8">
    <source>
        <dbReference type="ARBA" id="ARBA00047592"/>
    </source>
</evidence>
<evidence type="ECO:0000259" key="10">
    <source>
        <dbReference type="PROSITE" id="PS50011"/>
    </source>
</evidence>
<gene>
    <name evidence="11" type="primary">Cdk7</name>
    <name evidence="11" type="ORF">NYCBRA_R06999</name>
</gene>
<dbReference type="GO" id="GO:0008353">
    <property type="term" value="F:RNA polymerase II CTD heptapeptide repeat kinase activity"/>
    <property type="evidence" value="ECO:0007669"/>
    <property type="project" value="TreeGrafter"/>
</dbReference>
<evidence type="ECO:0000313" key="12">
    <source>
        <dbReference type="Proteomes" id="UP000538472"/>
    </source>
</evidence>
<dbReference type="AlphaFoldDB" id="A0A7K8TH20"/>
<dbReference type="PROSITE" id="PS50011">
    <property type="entry name" value="PROTEIN_KINASE_DOM"/>
    <property type="match status" value="1"/>
</dbReference>
<dbReference type="SMART" id="SM00220">
    <property type="entry name" value="S_TKc"/>
    <property type="match status" value="1"/>
</dbReference>